<keyword evidence="3" id="KW-1185">Reference proteome</keyword>
<dbReference type="AlphaFoldDB" id="A0A8S4NJU9"/>
<gene>
    <name evidence="2" type="ORF">OFUS_LOCUS7681</name>
</gene>
<evidence type="ECO:0000313" key="2">
    <source>
        <dbReference type="EMBL" id="CAH1781059.1"/>
    </source>
</evidence>
<sequence>MGNKESSPASPRNSSRLENEYDEEDEIPQEDTPPKPTPKPTKQGRMSKLSTQASRMSVKKRGTGDYGRMDISYEEEDSIVENFNSTKKDSVTLMGSNSSSELGYALNMEMNVKPPKHSMAKWYWLKAKWTTNAPGWKGPLQKGSVKPK</sequence>
<comment type="caution">
    <text evidence="2">The sequence shown here is derived from an EMBL/GenBank/DDBJ whole genome shotgun (WGS) entry which is preliminary data.</text>
</comment>
<feature type="compositionally biased region" description="Polar residues" evidence="1">
    <location>
        <begin position="1"/>
        <end position="16"/>
    </location>
</feature>
<accession>A0A8S4NJU9</accession>
<dbReference type="EMBL" id="CAIIXF020000004">
    <property type="protein sequence ID" value="CAH1781059.1"/>
    <property type="molecule type" value="Genomic_DNA"/>
</dbReference>
<evidence type="ECO:0000313" key="3">
    <source>
        <dbReference type="Proteomes" id="UP000749559"/>
    </source>
</evidence>
<evidence type="ECO:0000256" key="1">
    <source>
        <dbReference type="SAM" id="MobiDB-lite"/>
    </source>
</evidence>
<proteinExistence type="predicted"/>
<protein>
    <submittedName>
        <fullName evidence="2">Uncharacterized protein</fullName>
    </submittedName>
</protein>
<reference evidence="2" key="1">
    <citation type="submission" date="2022-03" db="EMBL/GenBank/DDBJ databases">
        <authorList>
            <person name="Martin C."/>
        </authorList>
    </citation>
    <scope>NUCLEOTIDE SEQUENCE</scope>
</reference>
<organism evidence="2 3">
    <name type="scientific">Owenia fusiformis</name>
    <name type="common">Polychaete worm</name>
    <dbReference type="NCBI Taxonomy" id="6347"/>
    <lineage>
        <taxon>Eukaryota</taxon>
        <taxon>Metazoa</taxon>
        <taxon>Spiralia</taxon>
        <taxon>Lophotrochozoa</taxon>
        <taxon>Annelida</taxon>
        <taxon>Polychaeta</taxon>
        <taxon>Sedentaria</taxon>
        <taxon>Canalipalpata</taxon>
        <taxon>Sabellida</taxon>
        <taxon>Oweniida</taxon>
        <taxon>Oweniidae</taxon>
        <taxon>Owenia</taxon>
    </lineage>
</organism>
<dbReference type="Proteomes" id="UP000749559">
    <property type="component" value="Unassembled WGS sequence"/>
</dbReference>
<feature type="compositionally biased region" description="Acidic residues" evidence="1">
    <location>
        <begin position="20"/>
        <end position="29"/>
    </location>
</feature>
<name>A0A8S4NJU9_OWEFU</name>
<feature type="region of interest" description="Disordered" evidence="1">
    <location>
        <begin position="1"/>
        <end position="69"/>
    </location>
</feature>